<dbReference type="Proteomes" id="UP000268321">
    <property type="component" value="Unassembled WGS sequence"/>
</dbReference>
<accession>A0A4P9ZB73</accession>
<dbReference type="EMBL" id="ML004472">
    <property type="protein sequence ID" value="RKP29888.1"/>
    <property type="molecule type" value="Genomic_DNA"/>
</dbReference>
<reference evidence="4" key="1">
    <citation type="journal article" date="2018" name="Nat. Microbiol.">
        <title>Leveraging single-cell genomics to expand the fungal tree of life.</title>
        <authorList>
            <person name="Ahrendt S.R."/>
            <person name="Quandt C.A."/>
            <person name="Ciobanu D."/>
            <person name="Clum A."/>
            <person name="Salamov A."/>
            <person name="Andreopoulos B."/>
            <person name="Cheng J.F."/>
            <person name="Woyke T."/>
            <person name="Pelin A."/>
            <person name="Henrissat B."/>
            <person name="Reynolds N.K."/>
            <person name="Benny G.L."/>
            <person name="Smith M.E."/>
            <person name="James T.Y."/>
            <person name="Grigoriev I.V."/>
        </authorList>
    </citation>
    <scope>NUCLEOTIDE SEQUENCE [LARGE SCALE GENOMIC DNA]</scope>
    <source>
        <strain evidence="4">Baker2002</strain>
    </source>
</reference>
<sequence length="342" mass="38494">MSPEPPKHATSLSSACNELLPRLLNHEYGIPALRPHTRPEKSLPDLENAYCATNARLAARLDELVYCDRKKQLHDLLRAEINALFLEMVAGEPFVSLVDAVDPLALADLEDPLALADLEKFLVNQQKLKQSLLKEFLPIALPVLRAIHVDNASLTASELLVLNKLKKLYSRYNDHRAKTRTLVAAYEQSVDALEERLRLTADIEQLLCVLLRPKVAQLKTLGKEHKQAQKRRDLAIKRYQDAQQKLLRDLAALERRRRAVSVLADLLPCLVLCHPVNWYNDVLLREIMATCQSAGEAVTMWSSLESECLSGSNQPEGRKTAIEGEMNREDEKGTRKGMSENG</sequence>
<organism evidence="3 4">
    <name type="scientific">Metschnikowia bicuspidata</name>
    <dbReference type="NCBI Taxonomy" id="27322"/>
    <lineage>
        <taxon>Eukaryota</taxon>
        <taxon>Fungi</taxon>
        <taxon>Dikarya</taxon>
        <taxon>Ascomycota</taxon>
        <taxon>Saccharomycotina</taxon>
        <taxon>Pichiomycetes</taxon>
        <taxon>Metschnikowiaceae</taxon>
        <taxon>Metschnikowia</taxon>
    </lineage>
</organism>
<dbReference type="AlphaFoldDB" id="A0A4P9ZB73"/>
<gene>
    <name evidence="3" type="ORF">METBISCDRAFT_27888</name>
</gene>
<feature type="compositionally biased region" description="Basic and acidic residues" evidence="2">
    <location>
        <begin position="316"/>
        <end position="342"/>
    </location>
</feature>
<evidence type="ECO:0000313" key="4">
    <source>
        <dbReference type="Proteomes" id="UP000268321"/>
    </source>
</evidence>
<feature type="coiled-coil region" evidence="1">
    <location>
        <begin position="225"/>
        <end position="256"/>
    </location>
</feature>
<feature type="region of interest" description="Disordered" evidence="2">
    <location>
        <begin position="308"/>
        <end position="342"/>
    </location>
</feature>
<protein>
    <submittedName>
        <fullName evidence="3">Uncharacterized protein</fullName>
    </submittedName>
</protein>
<evidence type="ECO:0000256" key="2">
    <source>
        <dbReference type="SAM" id="MobiDB-lite"/>
    </source>
</evidence>
<dbReference type="OrthoDB" id="4081346at2759"/>
<keyword evidence="4" id="KW-1185">Reference proteome</keyword>
<evidence type="ECO:0000313" key="3">
    <source>
        <dbReference type="EMBL" id="RKP29888.1"/>
    </source>
</evidence>
<proteinExistence type="predicted"/>
<evidence type="ECO:0000256" key="1">
    <source>
        <dbReference type="SAM" id="Coils"/>
    </source>
</evidence>
<keyword evidence="1" id="KW-0175">Coiled coil</keyword>
<name>A0A4P9ZB73_9ASCO</name>